<organism evidence="1 2">
    <name type="scientific">Aquipseudomonas campi</name>
    <dbReference type="NCBI Taxonomy" id="2731681"/>
    <lineage>
        <taxon>Bacteria</taxon>
        <taxon>Pseudomonadati</taxon>
        <taxon>Pseudomonadota</taxon>
        <taxon>Gammaproteobacteria</taxon>
        <taxon>Pseudomonadales</taxon>
        <taxon>Pseudomonadaceae</taxon>
        <taxon>Aquipseudomonas</taxon>
    </lineage>
</organism>
<dbReference type="EMBL" id="CP053697">
    <property type="protein sequence ID" value="QKE62053.2"/>
    <property type="molecule type" value="Genomic_DNA"/>
</dbReference>
<keyword evidence="2" id="KW-1185">Reference proteome</keyword>
<proteinExistence type="predicted"/>
<protein>
    <submittedName>
        <fullName evidence="1">Uncharacterized protein</fullName>
    </submittedName>
</protein>
<sequence>MWPVSGVASMCRWPLNGWSKAFRAVLAFFCASLLSLPIAQAEEARLLRFALSAESPPTSYAQNGEAQGILRDMLLALFATLPEYRLEFISLPWARAQLEVTRGQADGFCTFPSENRKGYARFAARPVYVWDYGNLVYSRDNAQGGVIASAKSFDDLRDLRLISQEGVDWESENVPGFIQRYPVNTPPQMIHMLLRRGAGDFLIMSAEQAQYYANLFGYTEQLRNAKVDFIPNSQVQFHIGLRQSLPDVEQIMARIDQAMADPAFQARQEAIILQYRAAGIR</sequence>
<evidence type="ECO:0000313" key="1">
    <source>
        <dbReference type="EMBL" id="QKE62053.2"/>
    </source>
</evidence>
<dbReference type="Proteomes" id="UP000501379">
    <property type="component" value="Chromosome"/>
</dbReference>
<name>A0ACD0YBL2_9GAMM</name>
<accession>A0ACD0YBL2</accession>
<gene>
    <name evidence="1" type="ORF">HNE05_01260</name>
</gene>
<reference evidence="1" key="1">
    <citation type="submission" date="2020-07" db="EMBL/GenBank/DDBJ databases">
        <title>Nitrate ammonifying Pseudomonas campi sp. nov. isolated from German agricultural grassland.</title>
        <authorList>
            <person name="Timsy T."/>
            <person name="Ulrich A."/>
            <person name="Spanner T."/>
            <person name="Foesel B."/>
            <person name="Kolb S."/>
            <person name="Horn M.A."/>
            <person name="Behrendt U."/>
        </authorList>
    </citation>
    <scope>NUCLEOTIDE SEQUENCE</scope>
    <source>
        <strain evidence="1">S1-A32-2</strain>
    </source>
</reference>
<evidence type="ECO:0000313" key="2">
    <source>
        <dbReference type="Proteomes" id="UP000501379"/>
    </source>
</evidence>